<dbReference type="PANTHER" id="PTHR47235:SF1">
    <property type="entry name" value="BLR6548 PROTEIN"/>
    <property type="match status" value="1"/>
</dbReference>
<reference evidence="6" key="1">
    <citation type="journal article" date="2019" name="Int. J. Syst. Evol. Microbiol.">
        <title>The Global Catalogue of Microorganisms (GCM) 10K type strain sequencing project: providing services to taxonomists for standard genome sequencing and annotation.</title>
        <authorList>
            <consortium name="The Broad Institute Genomics Platform"/>
            <consortium name="The Broad Institute Genome Sequencing Center for Infectious Disease"/>
            <person name="Wu L."/>
            <person name="Ma J."/>
        </authorList>
    </citation>
    <scope>NUCLEOTIDE SEQUENCE [LARGE SCALE GENOMIC DNA]</scope>
    <source>
        <strain evidence="6">CGMCC 1.19062</strain>
    </source>
</reference>
<protein>
    <submittedName>
        <fullName evidence="5">ABC transporter substrate-binding protein</fullName>
    </submittedName>
</protein>
<name>A0ABW5DUF0_9PROT</name>
<feature type="signal peptide" evidence="3">
    <location>
        <begin position="1"/>
        <end position="25"/>
    </location>
</feature>
<dbReference type="PANTHER" id="PTHR47235">
    <property type="entry name" value="BLR6548 PROTEIN"/>
    <property type="match status" value="1"/>
</dbReference>
<proteinExistence type="inferred from homology"/>
<dbReference type="Pfam" id="PF13458">
    <property type="entry name" value="Peripla_BP_6"/>
    <property type="match status" value="1"/>
</dbReference>
<dbReference type="EMBL" id="JBHUIP010000012">
    <property type="protein sequence ID" value="MFD2263596.1"/>
    <property type="molecule type" value="Genomic_DNA"/>
</dbReference>
<evidence type="ECO:0000256" key="2">
    <source>
        <dbReference type="ARBA" id="ARBA00022729"/>
    </source>
</evidence>
<evidence type="ECO:0000256" key="3">
    <source>
        <dbReference type="SAM" id="SignalP"/>
    </source>
</evidence>
<sequence length="427" mass="45598">MHTKRFGGASVLVLAAIALPMAANAQIRIGHLADYTGGTSDIGKPFGEGVADAFAYINTKGGVGGQKLEVETVDYGYQVPRALATYKKWNSGPNKVAAIMGWGTADTEALINFVTNDKIPYLSGSYAGALTDPEGKGDKTEKPAPYNFFYGPSYSDAARAMLQWAAEDWKKKGKTGAPKYVHMGANHPYPNAPKAAGEEYAKELGFEVLPAIQFAMASGDFTAQCLTLKQQGANYAYLGNTAASDLAVMKSCQAAGVDVQFMGNVWGVDENGLKVAGTAGNGVVWPMRTDVVWNGNAPGMTVIKDVAKISDPSGKYRSLHYVAGVCAAFYMKEALDWASKNGGFAGENVKKAFYQKADWVPAGLEGVCRPVTWTATDHRPTTDVLIYKTTVAGDTSAPIEDLMSKGVIKVEKAAEIKLGRKPEWIGW</sequence>
<dbReference type="Gene3D" id="3.40.50.2300">
    <property type="match status" value="2"/>
</dbReference>
<comment type="caution">
    <text evidence="5">The sequence shown here is derived from an EMBL/GenBank/DDBJ whole genome shotgun (WGS) entry which is preliminary data.</text>
</comment>
<evidence type="ECO:0000256" key="1">
    <source>
        <dbReference type="ARBA" id="ARBA00010062"/>
    </source>
</evidence>
<dbReference type="SUPFAM" id="SSF53822">
    <property type="entry name" value="Periplasmic binding protein-like I"/>
    <property type="match status" value="1"/>
</dbReference>
<evidence type="ECO:0000259" key="4">
    <source>
        <dbReference type="Pfam" id="PF13458"/>
    </source>
</evidence>
<dbReference type="RefSeq" id="WP_379876619.1">
    <property type="nucleotide sequence ID" value="NZ_JBHUIP010000012.1"/>
</dbReference>
<accession>A0ABW5DUF0</accession>
<dbReference type="CDD" id="cd06334">
    <property type="entry name" value="PBP1_ABC_ligand_binding-like"/>
    <property type="match status" value="1"/>
</dbReference>
<gene>
    <name evidence="5" type="ORF">ACFSM5_11915</name>
</gene>
<comment type="similarity">
    <text evidence="1">Belongs to the leucine-binding protein family.</text>
</comment>
<dbReference type="InterPro" id="IPR028081">
    <property type="entry name" value="Leu-bd"/>
</dbReference>
<keyword evidence="2 3" id="KW-0732">Signal</keyword>
<feature type="chain" id="PRO_5046322882" evidence="3">
    <location>
        <begin position="26"/>
        <end position="427"/>
    </location>
</feature>
<organism evidence="5 6">
    <name type="scientific">Lacibacterium aquatile</name>
    <dbReference type="NCBI Taxonomy" id="1168082"/>
    <lineage>
        <taxon>Bacteria</taxon>
        <taxon>Pseudomonadati</taxon>
        <taxon>Pseudomonadota</taxon>
        <taxon>Alphaproteobacteria</taxon>
        <taxon>Rhodospirillales</taxon>
        <taxon>Rhodospirillaceae</taxon>
    </lineage>
</organism>
<feature type="domain" description="Leucine-binding protein" evidence="4">
    <location>
        <begin position="26"/>
        <end position="390"/>
    </location>
</feature>
<dbReference type="Proteomes" id="UP001597295">
    <property type="component" value="Unassembled WGS sequence"/>
</dbReference>
<evidence type="ECO:0000313" key="6">
    <source>
        <dbReference type="Proteomes" id="UP001597295"/>
    </source>
</evidence>
<dbReference type="InterPro" id="IPR028082">
    <property type="entry name" value="Peripla_BP_I"/>
</dbReference>
<keyword evidence="6" id="KW-1185">Reference proteome</keyword>
<evidence type="ECO:0000313" key="5">
    <source>
        <dbReference type="EMBL" id="MFD2263596.1"/>
    </source>
</evidence>